<keyword evidence="4" id="KW-1185">Reference proteome</keyword>
<keyword evidence="2" id="KW-0472">Membrane</keyword>
<reference evidence="3 4" key="1">
    <citation type="submission" date="2020-11" db="EMBL/GenBank/DDBJ databases">
        <title>Sequencing the genomes of 1000 actinobacteria strains.</title>
        <authorList>
            <person name="Klenk H.-P."/>
        </authorList>
    </citation>
    <scope>NUCLEOTIDE SEQUENCE [LARGE SCALE GENOMIC DNA]</scope>
    <source>
        <strain evidence="3 4">DSM 101695</strain>
    </source>
</reference>
<evidence type="ECO:0008006" key="5">
    <source>
        <dbReference type="Google" id="ProtNLM"/>
    </source>
</evidence>
<evidence type="ECO:0000256" key="2">
    <source>
        <dbReference type="SAM" id="Phobius"/>
    </source>
</evidence>
<feature type="compositionally biased region" description="Pro residues" evidence="1">
    <location>
        <begin position="1"/>
        <end position="13"/>
    </location>
</feature>
<feature type="compositionally biased region" description="Low complexity" evidence="1">
    <location>
        <begin position="53"/>
        <end position="64"/>
    </location>
</feature>
<keyword evidence="2" id="KW-0812">Transmembrane</keyword>
<dbReference type="EMBL" id="JADOTY010000001">
    <property type="protein sequence ID" value="MBG6103029.1"/>
    <property type="molecule type" value="Genomic_DNA"/>
</dbReference>
<accession>A0ABS0K4V9</accession>
<feature type="transmembrane region" description="Helical" evidence="2">
    <location>
        <begin position="94"/>
        <end position="117"/>
    </location>
</feature>
<dbReference type="RefSeq" id="WP_196921715.1">
    <property type="nucleotide sequence ID" value="NZ_JADOTY010000001.1"/>
</dbReference>
<feature type="region of interest" description="Disordered" evidence="1">
    <location>
        <begin position="1"/>
        <end position="85"/>
    </location>
</feature>
<evidence type="ECO:0000313" key="4">
    <source>
        <dbReference type="Proteomes" id="UP000631791"/>
    </source>
</evidence>
<organism evidence="3 4">
    <name type="scientific">Micromonospora vinacea</name>
    <dbReference type="NCBI Taxonomy" id="709878"/>
    <lineage>
        <taxon>Bacteria</taxon>
        <taxon>Bacillati</taxon>
        <taxon>Actinomycetota</taxon>
        <taxon>Actinomycetes</taxon>
        <taxon>Micromonosporales</taxon>
        <taxon>Micromonosporaceae</taxon>
        <taxon>Micromonospora</taxon>
    </lineage>
</organism>
<gene>
    <name evidence="3" type="ORF">IW249_003443</name>
</gene>
<evidence type="ECO:0000256" key="1">
    <source>
        <dbReference type="SAM" id="MobiDB-lite"/>
    </source>
</evidence>
<comment type="caution">
    <text evidence="3">The sequence shown here is derived from an EMBL/GenBank/DDBJ whole genome shotgun (WGS) entry which is preliminary data.</text>
</comment>
<protein>
    <recommendedName>
        <fullName evidence="5">Flagellar basal body-associated protein FliL</fullName>
    </recommendedName>
</protein>
<keyword evidence="2" id="KW-1133">Transmembrane helix</keyword>
<name>A0ABS0K4V9_9ACTN</name>
<dbReference type="Proteomes" id="UP000631791">
    <property type="component" value="Unassembled WGS sequence"/>
</dbReference>
<sequence>MSQPPANPYGPPHDSPDPSQQPGQQPGGWPPPQQQGQPQQPGGFPPAQPGFPPAQGGFPPAQSGFPPAQPGQPYGDPNLAGGPPPAKKSNVGKIVLIVLAVVLVLCLGGVAITWFAVKDDVGAVVDASKTRVVAPATLAGRPKLTNPELQTAADQAVNEMKTAAGNATSTVAAFYGDPTKQDLVMITGVSGLLTDPKKELDAYVDGLSKQLTVGEMAAVDAGPLGGEARCGDGKAETVPLGICVWADRGSLGMVVMYFKTADQAKAEFATIRGQVEQQS</sequence>
<feature type="compositionally biased region" description="Pro residues" evidence="1">
    <location>
        <begin position="43"/>
        <end position="52"/>
    </location>
</feature>
<evidence type="ECO:0000313" key="3">
    <source>
        <dbReference type="EMBL" id="MBG6103029.1"/>
    </source>
</evidence>
<proteinExistence type="predicted"/>